<evidence type="ECO:0000313" key="2">
    <source>
        <dbReference type="Proteomes" id="UP000719766"/>
    </source>
</evidence>
<dbReference type="Gene3D" id="3.40.50.11350">
    <property type="match status" value="1"/>
</dbReference>
<protein>
    <submittedName>
        <fullName evidence="1">Uncharacterized protein</fullName>
    </submittedName>
</protein>
<dbReference type="RefSeq" id="XP_041161585.1">
    <property type="nucleotide sequence ID" value="XM_041310361.1"/>
</dbReference>
<evidence type="ECO:0000313" key="1">
    <source>
        <dbReference type="EMBL" id="KAG1795932.1"/>
    </source>
</evidence>
<dbReference type="GeneID" id="64604125"/>
<dbReference type="EMBL" id="JABBWE010000020">
    <property type="protein sequence ID" value="KAG1795932.1"/>
    <property type="molecule type" value="Genomic_DNA"/>
</dbReference>
<name>A0A9P7ASY5_9AGAM</name>
<dbReference type="Proteomes" id="UP000719766">
    <property type="component" value="Unassembled WGS sequence"/>
</dbReference>
<accession>A0A9P7ASY5</accession>
<gene>
    <name evidence="1" type="ORF">HD556DRAFT_354480</name>
</gene>
<comment type="caution">
    <text evidence="1">The sequence shown here is derived from an EMBL/GenBank/DDBJ whole genome shotgun (WGS) entry which is preliminary data.</text>
</comment>
<reference evidence="1" key="1">
    <citation type="journal article" date="2020" name="New Phytol.">
        <title>Comparative genomics reveals dynamic genome evolution in host specialist ectomycorrhizal fungi.</title>
        <authorList>
            <person name="Lofgren L.A."/>
            <person name="Nguyen N.H."/>
            <person name="Vilgalys R."/>
            <person name="Ruytinx J."/>
            <person name="Liao H.L."/>
            <person name="Branco S."/>
            <person name="Kuo A."/>
            <person name="LaButti K."/>
            <person name="Lipzen A."/>
            <person name="Andreopoulos W."/>
            <person name="Pangilinan J."/>
            <person name="Riley R."/>
            <person name="Hundley H."/>
            <person name="Na H."/>
            <person name="Barry K."/>
            <person name="Grigoriev I.V."/>
            <person name="Stajich J.E."/>
            <person name="Kennedy P.G."/>
        </authorList>
    </citation>
    <scope>NUCLEOTIDE SEQUENCE</scope>
    <source>
        <strain evidence="1">S12</strain>
    </source>
</reference>
<dbReference type="OrthoDB" id="2638388at2759"/>
<dbReference type="AlphaFoldDB" id="A0A9P7ASY5"/>
<keyword evidence="2" id="KW-1185">Reference proteome</keyword>
<organism evidence="1 2">
    <name type="scientific">Suillus plorans</name>
    <dbReference type="NCBI Taxonomy" id="116603"/>
    <lineage>
        <taxon>Eukaryota</taxon>
        <taxon>Fungi</taxon>
        <taxon>Dikarya</taxon>
        <taxon>Basidiomycota</taxon>
        <taxon>Agaricomycotina</taxon>
        <taxon>Agaricomycetes</taxon>
        <taxon>Agaricomycetidae</taxon>
        <taxon>Boletales</taxon>
        <taxon>Suillineae</taxon>
        <taxon>Suillaceae</taxon>
        <taxon>Suillus</taxon>
    </lineage>
</organism>
<sequence length="154" mass="17628">MGLYSPAWRFVGQHMRWTASMEKIVDAHARRAMNEPIPPYISIHTRHGDFSQQCEEFPVEQCFAPLSVIAHRVSEVQDEPRTRKGIEATHFIMTSDERDPEWWSDVGALGWTWGDYAAERAEEIYGKWHPVFIDAIIQSNGAGFVGTRGSRCPH</sequence>
<dbReference type="CDD" id="cd11296">
    <property type="entry name" value="O-FucT_like"/>
    <property type="match status" value="1"/>
</dbReference>
<proteinExistence type="predicted"/>